<comment type="catalytic activity">
    <reaction evidence="8">
        <text>2-hydroxyoctanoate + O2 = 2-oxooctanoate + H2O2</text>
        <dbReference type="Rhea" id="RHEA:67940"/>
        <dbReference type="ChEBI" id="CHEBI:15379"/>
        <dbReference type="ChEBI" id="CHEBI:16240"/>
        <dbReference type="ChEBI" id="CHEBI:133514"/>
        <dbReference type="ChEBI" id="CHEBI:176689"/>
    </reaction>
    <physiologicalReaction direction="left-to-right" evidence="8">
        <dbReference type="Rhea" id="RHEA:67941"/>
    </physiologicalReaction>
</comment>
<dbReference type="CDD" id="cd02809">
    <property type="entry name" value="alpha_hydroxyacid_oxid_FMN"/>
    <property type="match status" value="1"/>
</dbReference>
<evidence type="ECO:0000256" key="2">
    <source>
        <dbReference type="ARBA" id="ARBA00013087"/>
    </source>
</evidence>
<dbReference type="EC" id="1.1.3.15" evidence="2"/>
<evidence type="ECO:0000313" key="11">
    <source>
        <dbReference type="EMBL" id="KAG8190288.1"/>
    </source>
</evidence>
<feature type="binding site" evidence="9">
    <location>
        <position position="130"/>
    </location>
    <ligand>
        <name>FMN</name>
        <dbReference type="ChEBI" id="CHEBI:58210"/>
    </ligand>
</feature>
<dbReference type="PROSITE" id="PS51349">
    <property type="entry name" value="FMN_HYDROXY_ACID_DH_2"/>
    <property type="match status" value="1"/>
</dbReference>
<dbReference type="PANTHER" id="PTHR10578">
    <property type="entry name" value="S -2-HYDROXY-ACID OXIDASE-RELATED"/>
    <property type="match status" value="1"/>
</dbReference>
<comment type="cofactor">
    <cofactor evidence="1">
        <name>FMN</name>
        <dbReference type="ChEBI" id="CHEBI:58210"/>
    </cofactor>
</comment>
<comment type="catalytic activity">
    <reaction evidence="7">
        <text>a (2S)-2-hydroxycarboxylate + O2 = a 2-oxocarboxylate + H2O2</text>
        <dbReference type="Rhea" id="RHEA:16789"/>
        <dbReference type="ChEBI" id="CHEBI:15379"/>
        <dbReference type="ChEBI" id="CHEBI:16240"/>
        <dbReference type="ChEBI" id="CHEBI:35179"/>
        <dbReference type="ChEBI" id="CHEBI:58123"/>
        <dbReference type="EC" id="1.1.3.15"/>
    </reaction>
    <physiologicalReaction direction="left-to-right" evidence="7">
        <dbReference type="Rhea" id="RHEA:16790"/>
    </physiologicalReaction>
</comment>
<evidence type="ECO:0000256" key="7">
    <source>
        <dbReference type="ARBA" id="ARBA00029325"/>
    </source>
</evidence>
<feature type="binding site" evidence="9">
    <location>
        <begin position="303"/>
        <end position="304"/>
    </location>
    <ligand>
        <name>FMN</name>
        <dbReference type="ChEBI" id="CHEBI:58210"/>
    </ligand>
</feature>
<proteinExistence type="inferred from homology"/>
<evidence type="ECO:0000259" key="10">
    <source>
        <dbReference type="PROSITE" id="PS51349"/>
    </source>
</evidence>
<evidence type="ECO:0000256" key="9">
    <source>
        <dbReference type="PIRSR" id="PIRSR000138-2"/>
    </source>
</evidence>
<feature type="binding site" evidence="9">
    <location>
        <position position="222"/>
    </location>
    <ligand>
        <name>FMN</name>
        <dbReference type="ChEBI" id="CHEBI:58210"/>
    </ligand>
</feature>
<feature type="domain" description="FMN hydroxy acid dehydrogenase" evidence="10">
    <location>
        <begin position="1"/>
        <end position="354"/>
    </location>
</feature>
<feature type="binding site" evidence="9">
    <location>
        <begin position="78"/>
        <end position="80"/>
    </location>
    <ligand>
        <name>FMN</name>
        <dbReference type="ChEBI" id="CHEBI:58210"/>
    </ligand>
</feature>
<dbReference type="GO" id="GO:0010181">
    <property type="term" value="F:FMN binding"/>
    <property type="evidence" value="ECO:0007669"/>
    <property type="project" value="InterPro"/>
</dbReference>
<dbReference type="AlphaFoldDB" id="A0AAV6V2Q6"/>
<gene>
    <name evidence="11" type="ORF">JTE90_013923</name>
</gene>
<dbReference type="PIRSF" id="PIRSF000138">
    <property type="entry name" value="Al-hdrx_acd_dh"/>
    <property type="match status" value="1"/>
</dbReference>
<keyword evidence="3 9" id="KW-0285">Flavoprotein</keyword>
<evidence type="ECO:0000256" key="3">
    <source>
        <dbReference type="ARBA" id="ARBA00022630"/>
    </source>
</evidence>
<feature type="binding site" evidence="9">
    <location>
        <position position="25"/>
    </location>
    <ligand>
        <name>glyoxylate</name>
        <dbReference type="ChEBI" id="CHEBI:36655"/>
    </ligand>
</feature>
<dbReference type="InterPro" id="IPR012133">
    <property type="entry name" value="Alpha-hydoxy_acid_DH_FMN"/>
</dbReference>
<feature type="binding site" evidence="9">
    <location>
        <position position="158"/>
    </location>
    <ligand>
        <name>FMN</name>
        <dbReference type="ChEBI" id="CHEBI:58210"/>
    </ligand>
</feature>
<dbReference type="Proteomes" id="UP000827092">
    <property type="component" value="Unassembled WGS sequence"/>
</dbReference>
<organism evidence="11 12">
    <name type="scientific">Oedothorax gibbosus</name>
    <dbReference type="NCBI Taxonomy" id="931172"/>
    <lineage>
        <taxon>Eukaryota</taxon>
        <taxon>Metazoa</taxon>
        <taxon>Ecdysozoa</taxon>
        <taxon>Arthropoda</taxon>
        <taxon>Chelicerata</taxon>
        <taxon>Arachnida</taxon>
        <taxon>Araneae</taxon>
        <taxon>Araneomorphae</taxon>
        <taxon>Entelegynae</taxon>
        <taxon>Araneoidea</taxon>
        <taxon>Linyphiidae</taxon>
        <taxon>Erigoninae</taxon>
        <taxon>Oedothorax</taxon>
    </lineage>
</organism>
<evidence type="ECO:0000256" key="5">
    <source>
        <dbReference type="ARBA" id="ARBA00023002"/>
    </source>
</evidence>
<protein>
    <recommendedName>
        <fullName evidence="2">(S)-2-hydroxy-acid oxidase</fullName>
        <ecNumber evidence="2">1.1.3.15</ecNumber>
    </recommendedName>
</protein>
<evidence type="ECO:0000256" key="6">
    <source>
        <dbReference type="ARBA" id="ARBA00024042"/>
    </source>
</evidence>
<dbReference type="InterPro" id="IPR000262">
    <property type="entry name" value="FMN-dep_DH"/>
</dbReference>
<accession>A0AAV6V2Q6</accession>
<reference evidence="11 12" key="1">
    <citation type="journal article" date="2022" name="Nat. Ecol. Evol.">
        <title>A masculinizing supergene underlies an exaggerated male reproductive morph in a spider.</title>
        <authorList>
            <person name="Hendrickx F."/>
            <person name="De Corte Z."/>
            <person name="Sonet G."/>
            <person name="Van Belleghem S.M."/>
            <person name="Kostlbacher S."/>
            <person name="Vangestel C."/>
        </authorList>
    </citation>
    <scope>NUCLEOTIDE SEQUENCE [LARGE SCALE GENOMIC DNA]</scope>
    <source>
        <strain evidence="11">W744_W776</strain>
    </source>
</reference>
<feature type="binding site" evidence="9">
    <location>
        <begin position="280"/>
        <end position="284"/>
    </location>
    <ligand>
        <name>FMN</name>
        <dbReference type="ChEBI" id="CHEBI:58210"/>
    </ligand>
</feature>
<evidence type="ECO:0000256" key="8">
    <source>
        <dbReference type="ARBA" id="ARBA00029327"/>
    </source>
</evidence>
<dbReference type="Pfam" id="PF01070">
    <property type="entry name" value="FMN_dh"/>
    <property type="match status" value="1"/>
</dbReference>
<evidence type="ECO:0000256" key="4">
    <source>
        <dbReference type="ARBA" id="ARBA00022643"/>
    </source>
</evidence>
<name>A0AAV6V2Q6_9ARAC</name>
<evidence type="ECO:0000313" key="12">
    <source>
        <dbReference type="Proteomes" id="UP000827092"/>
    </source>
</evidence>
<keyword evidence="4 9" id="KW-0288">FMN</keyword>
<feature type="non-terminal residue" evidence="11">
    <location>
        <position position="1"/>
    </location>
</feature>
<dbReference type="GO" id="GO:0005777">
    <property type="term" value="C:peroxisome"/>
    <property type="evidence" value="ECO:0007669"/>
    <property type="project" value="UniProtKB-ARBA"/>
</dbReference>
<feature type="binding site" evidence="9">
    <location>
        <position position="249"/>
    </location>
    <ligand>
        <name>glyoxylate</name>
        <dbReference type="ChEBI" id="CHEBI:36655"/>
    </ligand>
</feature>
<dbReference type="InterPro" id="IPR013785">
    <property type="entry name" value="Aldolase_TIM"/>
</dbReference>
<dbReference type="SUPFAM" id="SSF51395">
    <property type="entry name" value="FMN-linked oxidoreductases"/>
    <property type="match status" value="1"/>
</dbReference>
<dbReference type="GO" id="GO:0003973">
    <property type="term" value="F:(S)-2-hydroxy-acid oxidase activity"/>
    <property type="evidence" value="ECO:0007669"/>
    <property type="project" value="UniProtKB-EC"/>
</dbReference>
<comment type="caution">
    <text evidence="11">The sequence shown here is derived from an EMBL/GenBank/DDBJ whole genome shotgun (WGS) entry which is preliminary data.</text>
</comment>
<evidence type="ECO:0000256" key="1">
    <source>
        <dbReference type="ARBA" id="ARBA00001917"/>
    </source>
</evidence>
<dbReference type="EMBL" id="JAFNEN010000188">
    <property type="protein sequence ID" value="KAG8190288.1"/>
    <property type="molecule type" value="Genomic_DNA"/>
</dbReference>
<dbReference type="InterPro" id="IPR037396">
    <property type="entry name" value="FMN_HAD"/>
</dbReference>
<dbReference type="FunFam" id="3.20.20.70:FF:000056">
    <property type="entry name" value="hydroxyacid oxidase 2"/>
    <property type="match status" value="1"/>
</dbReference>
<keyword evidence="12" id="KW-1185">Reference proteome</keyword>
<sequence length="359" mass="39080">LGALVNIEDFERCAPTLLETTARQYVMGAAGNGKTFRENKEAYKRIWIRGKRLRGFPEFSLETSVFGRTIPVPIGISPTAGHEIYHPEGGIGTARGASEAGAVVVHDQFSLTALEDVAAAVPNNTELWMQVFILPDRQVTLNMVHRAEAAGFKAIVVTVDEFYFTEIRCDARLNFFVKYDLSRSSPNLNTPNASLEGDYDPTVNFKDIAWLVKQTTLPIVVKGILTAEEAVGALKAGASAIFVSNQGGRELEDALPTIDALPAIAKAVRKQFPSAYVFVDGGIRNGHDVFKALARGAHMAFIGRPAIWGLTVGGSKGVEKVINILKDGFKNAMLHAGFARPSEITKSSVVSQWIYSDYY</sequence>
<dbReference type="Gene3D" id="3.20.20.70">
    <property type="entry name" value="Aldolase class I"/>
    <property type="match status" value="1"/>
</dbReference>
<keyword evidence="5" id="KW-0560">Oxidoreductase</keyword>
<feature type="binding site" evidence="9">
    <location>
        <position position="244"/>
    </location>
    <ligand>
        <name>FMN</name>
        <dbReference type="ChEBI" id="CHEBI:58210"/>
    </ligand>
</feature>
<comment type="similarity">
    <text evidence="6">Belongs to the FMN-dependent alpha-hydroxy acid dehydrogenase family.</text>
</comment>
<dbReference type="PANTHER" id="PTHR10578:SF107">
    <property type="entry name" value="2-HYDROXYACID OXIDASE 1"/>
    <property type="match status" value="1"/>
</dbReference>